<dbReference type="KEGG" id="ccp:CHC_T00007224001"/>
<dbReference type="Proteomes" id="UP000012073">
    <property type="component" value="Unassembled WGS sequence"/>
</dbReference>
<keyword evidence="2" id="KW-1185">Reference proteome</keyword>
<dbReference type="EMBL" id="HG002195">
    <property type="protein sequence ID" value="CDF40507.1"/>
    <property type="molecule type" value="Genomic_DNA"/>
</dbReference>
<evidence type="ECO:0000313" key="2">
    <source>
        <dbReference type="Proteomes" id="UP000012073"/>
    </source>
</evidence>
<reference evidence="2" key="1">
    <citation type="journal article" date="2013" name="Proc. Natl. Acad. Sci. U.S.A.">
        <title>Genome structure and metabolic features in the red seaweed Chondrus crispus shed light on evolution of the Archaeplastida.</title>
        <authorList>
            <person name="Collen J."/>
            <person name="Porcel B."/>
            <person name="Carre W."/>
            <person name="Ball S.G."/>
            <person name="Chaparro C."/>
            <person name="Tonon T."/>
            <person name="Barbeyron T."/>
            <person name="Michel G."/>
            <person name="Noel B."/>
            <person name="Valentin K."/>
            <person name="Elias M."/>
            <person name="Artiguenave F."/>
            <person name="Arun A."/>
            <person name="Aury J.M."/>
            <person name="Barbosa-Neto J.F."/>
            <person name="Bothwell J.H."/>
            <person name="Bouget F.Y."/>
            <person name="Brillet L."/>
            <person name="Cabello-Hurtado F."/>
            <person name="Capella-Gutierrez S."/>
            <person name="Charrier B."/>
            <person name="Cladiere L."/>
            <person name="Cock J.M."/>
            <person name="Coelho S.M."/>
            <person name="Colleoni C."/>
            <person name="Czjzek M."/>
            <person name="Da Silva C."/>
            <person name="Delage L."/>
            <person name="Denoeud F."/>
            <person name="Deschamps P."/>
            <person name="Dittami S.M."/>
            <person name="Gabaldon T."/>
            <person name="Gachon C.M."/>
            <person name="Groisillier A."/>
            <person name="Herve C."/>
            <person name="Jabbari K."/>
            <person name="Katinka M."/>
            <person name="Kloareg B."/>
            <person name="Kowalczyk N."/>
            <person name="Labadie K."/>
            <person name="Leblanc C."/>
            <person name="Lopez P.J."/>
            <person name="McLachlan D.H."/>
            <person name="Meslet-Cladiere L."/>
            <person name="Moustafa A."/>
            <person name="Nehr Z."/>
            <person name="Nyvall Collen P."/>
            <person name="Panaud O."/>
            <person name="Partensky F."/>
            <person name="Poulain J."/>
            <person name="Rensing S.A."/>
            <person name="Rousvoal S."/>
            <person name="Samson G."/>
            <person name="Symeonidi A."/>
            <person name="Weissenbach J."/>
            <person name="Zambounis A."/>
            <person name="Wincker P."/>
            <person name="Boyen C."/>
        </authorList>
    </citation>
    <scope>NUCLEOTIDE SEQUENCE [LARGE SCALE GENOMIC DNA]</scope>
    <source>
        <strain evidence="2">cv. Stackhouse</strain>
    </source>
</reference>
<name>R7QPV6_CHOCR</name>
<evidence type="ECO:0000313" key="1">
    <source>
        <dbReference type="EMBL" id="CDF40507.1"/>
    </source>
</evidence>
<accession>R7QPV6</accession>
<dbReference type="AlphaFoldDB" id="R7QPV6"/>
<protein>
    <submittedName>
        <fullName evidence="1">Uncharacterized protein</fullName>
    </submittedName>
</protein>
<dbReference type="RefSeq" id="XP_005710801.1">
    <property type="nucleotide sequence ID" value="XM_005710744.1"/>
</dbReference>
<gene>
    <name evidence="1" type="ORF">CHC_T00007224001</name>
</gene>
<organism evidence="1 2">
    <name type="scientific">Chondrus crispus</name>
    <name type="common">Carrageen Irish moss</name>
    <name type="synonym">Polymorpha crispa</name>
    <dbReference type="NCBI Taxonomy" id="2769"/>
    <lineage>
        <taxon>Eukaryota</taxon>
        <taxon>Rhodophyta</taxon>
        <taxon>Florideophyceae</taxon>
        <taxon>Rhodymeniophycidae</taxon>
        <taxon>Gigartinales</taxon>
        <taxon>Gigartinaceae</taxon>
        <taxon>Chondrus</taxon>
    </lineage>
</organism>
<dbReference type="Gramene" id="CDF40507">
    <property type="protein sequence ID" value="CDF40507"/>
    <property type="gene ID" value="CHC_T00007224001"/>
</dbReference>
<proteinExistence type="predicted"/>
<sequence length="121" mass="12652">MERSDSLVEEEVTKVQCDTDGEKTVVAFDGKLAPFAFSLSSASRAASRAALPGVADGKTALCVGESRAVLAVQRGVTLSRISSELLREDERVGASTMFSGGATLRRGRPFKGPLAGYRGGT</sequence>
<dbReference type="GeneID" id="17318519"/>